<reference evidence="1" key="1">
    <citation type="journal article" date="2020" name="New Phytol.">
        <title>Comparative genomics reveals dynamic genome evolution in host specialist ectomycorrhizal fungi.</title>
        <authorList>
            <person name="Lofgren L.A."/>
            <person name="Nguyen N.H."/>
            <person name="Vilgalys R."/>
            <person name="Ruytinx J."/>
            <person name="Liao H.L."/>
            <person name="Branco S."/>
            <person name="Kuo A."/>
            <person name="LaButti K."/>
            <person name="Lipzen A."/>
            <person name="Andreopoulos W."/>
            <person name="Pangilinan J."/>
            <person name="Riley R."/>
            <person name="Hundley H."/>
            <person name="Na H."/>
            <person name="Barry K."/>
            <person name="Grigoriev I.V."/>
            <person name="Stajich J.E."/>
            <person name="Kennedy P.G."/>
        </authorList>
    </citation>
    <scope>NUCLEOTIDE SEQUENCE</scope>
    <source>
        <strain evidence="1">DOB743</strain>
    </source>
</reference>
<organism evidence="1 2">
    <name type="scientific">Suillus placidus</name>
    <dbReference type="NCBI Taxonomy" id="48579"/>
    <lineage>
        <taxon>Eukaryota</taxon>
        <taxon>Fungi</taxon>
        <taxon>Dikarya</taxon>
        <taxon>Basidiomycota</taxon>
        <taxon>Agaricomycotina</taxon>
        <taxon>Agaricomycetes</taxon>
        <taxon>Agaricomycetidae</taxon>
        <taxon>Boletales</taxon>
        <taxon>Suillineae</taxon>
        <taxon>Suillaceae</taxon>
        <taxon>Suillus</taxon>
    </lineage>
</organism>
<name>A0A9P7A0F9_9AGAM</name>
<proteinExistence type="predicted"/>
<dbReference type="Proteomes" id="UP000714275">
    <property type="component" value="Unassembled WGS sequence"/>
</dbReference>
<sequence length="192" mass="21810">MPCRHMKKADGFNKDRRHPIFKGPAGRFSNQFVICSRATPKSCRATQGPRREVPGHQESVMRILVLSPHAATFLLVGWCFPFVVAEWHDHREAQTHHVSVGQRLLRITSVEIDYQELVLAPGIICPKVWMRGFAPPQLEKRGEPLEVLEAMAYQLMGMGVLFEPLKKLLDNLGLCLDLANVLSFSPPYPRWT</sequence>
<gene>
    <name evidence="1" type="ORF">EV702DRAFT_1043327</name>
</gene>
<dbReference type="AlphaFoldDB" id="A0A9P7A0F9"/>
<protein>
    <submittedName>
        <fullName evidence="1">Uncharacterized protein</fullName>
    </submittedName>
</protein>
<evidence type="ECO:0000313" key="1">
    <source>
        <dbReference type="EMBL" id="KAG1779946.1"/>
    </source>
</evidence>
<accession>A0A9P7A0F9</accession>
<dbReference type="EMBL" id="JABBWD010000010">
    <property type="protein sequence ID" value="KAG1779946.1"/>
    <property type="molecule type" value="Genomic_DNA"/>
</dbReference>
<evidence type="ECO:0000313" key="2">
    <source>
        <dbReference type="Proteomes" id="UP000714275"/>
    </source>
</evidence>
<keyword evidence="2" id="KW-1185">Reference proteome</keyword>
<comment type="caution">
    <text evidence="1">The sequence shown here is derived from an EMBL/GenBank/DDBJ whole genome shotgun (WGS) entry which is preliminary data.</text>
</comment>